<name>A0A392NWA4_9FABA</name>
<comment type="caution">
    <text evidence="2">The sequence shown here is derived from an EMBL/GenBank/DDBJ whole genome shotgun (WGS) entry which is preliminary data.</text>
</comment>
<feature type="non-terminal residue" evidence="2">
    <location>
        <position position="1"/>
    </location>
</feature>
<feature type="compositionally biased region" description="Acidic residues" evidence="1">
    <location>
        <begin position="121"/>
        <end position="133"/>
    </location>
</feature>
<reference evidence="2 3" key="1">
    <citation type="journal article" date="2018" name="Front. Plant Sci.">
        <title>Red Clover (Trifolium pratense) and Zigzag Clover (T. medium) - A Picture of Genomic Similarities and Differences.</title>
        <authorList>
            <person name="Dluhosova J."/>
            <person name="Istvanek J."/>
            <person name="Nedelnik J."/>
            <person name="Repkova J."/>
        </authorList>
    </citation>
    <scope>NUCLEOTIDE SEQUENCE [LARGE SCALE GENOMIC DNA]</scope>
    <source>
        <strain evidence="3">cv. 10/8</strain>
        <tissue evidence="2">Leaf</tissue>
    </source>
</reference>
<dbReference type="Pfam" id="PF14223">
    <property type="entry name" value="Retrotran_gag_2"/>
    <property type="match status" value="1"/>
</dbReference>
<keyword evidence="2" id="KW-0436">Ligase</keyword>
<keyword evidence="2" id="KW-0030">Aminoacyl-tRNA synthetase</keyword>
<accession>A0A392NWA4</accession>
<keyword evidence="3" id="KW-1185">Reference proteome</keyword>
<protein>
    <submittedName>
        <fullName evidence="2">Aspartyl-tRNA synthetase</fullName>
    </submittedName>
</protein>
<dbReference type="GO" id="GO:0004812">
    <property type="term" value="F:aminoacyl-tRNA ligase activity"/>
    <property type="evidence" value="ECO:0007669"/>
    <property type="project" value="UniProtKB-KW"/>
</dbReference>
<evidence type="ECO:0000313" key="3">
    <source>
        <dbReference type="Proteomes" id="UP000265520"/>
    </source>
</evidence>
<dbReference type="AlphaFoldDB" id="A0A392NWA4"/>
<feature type="non-terminal residue" evidence="2">
    <location>
        <position position="133"/>
    </location>
</feature>
<proteinExistence type="predicted"/>
<dbReference type="EMBL" id="LXQA010052323">
    <property type="protein sequence ID" value="MCI03490.1"/>
    <property type="molecule type" value="Genomic_DNA"/>
</dbReference>
<evidence type="ECO:0000313" key="2">
    <source>
        <dbReference type="EMBL" id="MCI03490.1"/>
    </source>
</evidence>
<evidence type="ECO:0000256" key="1">
    <source>
        <dbReference type="SAM" id="MobiDB-lite"/>
    </source>
</evidence>
<sequence length="133" mass="14805">VDAIPHSEYIKLIDASTAKVVYDSLCATFQTLVSGLQVLKKSYTTFYHVKKILRSLPAKWRPKVTAIQEVKDMNDLKLENLISSLKCHELELMGDELHVKKSKSLALKSSGKSVKALQVMEPDEETQGGGSEE</sequence>
<dbReference type="Proteomes" id="UP000265520">
    <property type="component" value="Unassembled WGS sequence"/>
</dbReference>
<feature type="region of interest" description="Disordered" evidence="1">
    <location>
        <begin position="109"/>
        <end position="133"/>
    </location>
</feature>
<organism evidence="2 3">
    <name type="scientific">Trifolium medium</name>
    <dbReference type="NCBI Taxonomy" id="97028"/>
    <lineage>
        <taxon>Eukaryota</taxon>
        <taxon>Viridiplantae</taxon>
        <taxon>Streptophyta</taxon>
        <taxon>Embryophyta</taxon>
        <taxon>Tracheophyta</taxon>
        <taxon>Spermatophyta</taxon>
        <taxon>Magnoliopsida</taxon>
        <taxon>eudicotyledons</taxon>
        <taxon>Gunneridae</taxon>
        <taxon>Pentapetalae</taxon>
        <taxon>rosids</taxon>
        <taxon>fabids</taxon>
        <taxon>Fabales</taxon>
        <taxon>Fabaceae</taxon>
        <taxon>Papilionoideae</taxon>
        <taxon>50 kb inversion clade</taxon>
        <taxon>NPAAA clade</taxon>
        <taxon>Hologalegina</taxon>
        <taxon>IRL clade</taxon>
        <taxon>Trifolieae</taxon>
        <taxon>Trifolium</taxon>
    </lineage>
</organism>